<dbReference type="Gene3D" id="1.50.10.10">
    <property type="match status" value="1"/>
</dbReference>
<gene>
    <name evidence="5" type="ORF">GCM10009547_21310</name>
</gene>
<evidence type="ECO:0000256" key="1">
    <source>
        <dbReference type="ARBA" id="ARBA00010833"/>
    </source>
</evidence>
<dbReference type="InterPro" id="IPR012341">
    <property type="entry name" value="6hp_glycosidase-like_sf"/>
</dbReference>
<dbReference type="GO" id="GO:0016798">
    <property type="term" value="F:hydrolase activity, acting on glycosyl bonds"/>
    <property type="evidence" value="ECO:0007669"/>
    <property type="project" value="UniProtKB-KW"/>
</dbReference>
<dbReference type="Proteomes" id="UP001500957">
    <property type="component" value="Unassembled WGS sequence"/>
</dbReference>
<keyword evidence="2" id="KW-0378">Hydrolase</keyword>
<comment type="similarity">
    <text evidence="1">Belongs to the glycosyl hydrolase 63 family.</text>
</comment>
<dbReference type="InterPro" id="IPR054491">
    <property type="entry name" value="MGH1-like_GH"/>
</dbReference>
<evidence type="ECO:0000259" key="4">
    <source>
        <dbReference type="Pfam" id="PF22422"/>
    </source>
</evidence>
<dbReference type="EMBL" id="BAAAHE010000015">
    <property type="protein sequence ID" value="GAA0618665.1"/>
    <property type="molecule type" value="Genomic_DNA"/>
</dbReference>
<dbReference type="Pfam" id="PF22422">
    <property type="entry name" value="MGH1-like_GH"/>
    <property type="match status" value="1"/>
</dbReference>
<organism evidence="5 6">
    <name type="scientific">Sporichthya brevicatena</name>
    <dbReference type="NCBI Taxonomy" id="171442"/>
    <lineage>
        <taxon>Bacteria</taxon>
        <taxon>Bacillati</taxon>
        <taxon>Actinomycetota</taxon>
        <taxon>Actinomycetes</taxon>
        <taxon>Sporichthyales</taxon>
        <taxon>Sporichthyaceae</taxon>
        <taxon>Sporichthya</taxon>
    </lineage>
</organism>
<feature type="domain" description="Mannosylglycerate hydrolase MGH1-like glycoside hydrolase" evidence="4">
    <location>
        <begin position="41"/>
        <end position="428"/>
    </location>
</feature>
<dbReference type="SUPFAM" id="SSF48208">
    <property type="entry name" value="Six-hairpin glycosidases"/>
    <property type="match status" value="1"/>
</dbReference>
<keyword evidence="3 5" id="KW-0326">Glycosidase</keyword>
<reference evidence="5 6" key="1">
    <citation type="journal article" date="2019" name="Int. J. Syst. Evol. Microbiol.">
        <title>The Global Catalogue of Microorganisms (GCM) 10K type strain sequencing project: providing services to taxonomists for standard genome sequencing and annotation.</title>
        <authorList>
            <consortium name="The Broad Institute Genomics Platform"/>
            <consortium name="The Broad Institute Genome Sequencing Center for Infectious Disease"/>
            <person name="Wu L."/>
            <person name="Ma J."/>
        </authorList>
    </citation>
    <scope>NUCLEOTIDE SEQUENCE [LARGE SCALE GENOMIC DNA]</scope>
    <source>
        <strain evidence="5 6">JCM 10671</strain>
    </source>
</reference>
<protein>
    <submittedName>
        <fullName evidence="5">Trehalase family glycosidase</fullName>
    </submittedName>
</protein>
<dbReference type="InterPro" id="IPR008928">
    <property type="entry name" value="6-hairpin_glycosidase_sf"/>
</dbReference>
<evidence type="ECO:0000313" key="5">
    <source>
        <dbReference type="EMBL" id="GAA0618665.1"/>
    </source>
</evidence>
<proteinExistence type="inferred from homology"/>
<evidence type="ECO:0000313" key="6">
    <source>
        <dbReference type="Proteomes" id="UP001500957"/>
    </source>
</evidence>
<comment type="caution">
    <text evidence="5">The sequence shown here is derived from an EMBL/GenBank/DDBJ whole genome shotgun (WGS) entry which is preliminary data.</text>
</comment>
<dbReference type="PANTHER" id="PTHR10412">
    <property type="entry name" value="MANNOSYL-OLIGOSACCHARIDE GLUCOSIDASE"/>
    <property type="match status" value="1"/>
</dbReference>
<accession>A0ABN1GSZ2</accession>
<evidence type="ECO:0000256" key="2">
    <source>
        <dbReference type="ARBA" id="ARBA00022801"/>
    </source>
</evidence>
<dbReference type="PANTHER" id="PTHR10412:SF11">
    <property type="entry name" value="MANNOSYL-OLIGOSACCHARIDE GLUCOSIDASE"/>
    <property type="match status" value="1"/>
</dbReference>
<evidence type="ECO:0000256" key="3">
    <source>
        <dbReference type="ARBA" id="ARBA00023295"/>
    </source>
</evidence>
<name>A0ABN1GSZ2_9ACTN</name>
<dbReference type="InterPro" id="IPR004888">
    <property type="entry name" value="Glycoside_hydrolase_63"/>
</dbReference>
<keyword evidence="6" id="KW-1185">Reference proteome</keyword>
<dbReference type="RefSeq" id="WP_344604449.1">
    <property type="nucleotide sequence ID" value="NZ_BAAAHE010000015.1"/>
</dbReference>
<sequence length="437" mass="47525">METLPAATTALPVGTDLAAAARAVLAANWRGRHTVPSARLYPHQWSWDSAFVAIGLAHVDQHRAQLELATLFGAQWRDGRVPHIVFDPDTPADAYFPGPRFWAPGAPVLPRRATSGIVQPPVHAQATWEIYRRAGDRAAAADFLRRMYEPLCAWHDYLLTARDLGGAGLAAIVHPWESGMDNHPAWDEAVAAICAAGATVPTARADLHHVPATQRPGDADYAAYIDLATRYRDRGYSDVDLLPGHGFVVEDPLFNAVLAWSEEALARIAAVVGANSCWHTERATALGAALTERLFDDDLGLFVPRDVRTDRRVPVPGVAGLVPLLAPGVPADAAVRTRAHLDGPGFAGALLPTLDRTSPDYDPQRYWRGPSWANTTWLVIRGLRRHRDYARAEALRQGLLDAVRAEGFREYYDADTGTGAGTTEFSWTAALVLDLLA</sequence>